<dbReference type="EMBL" id="JBHMAR010000005">
    <property type="protein sequence ID" value="MFB9734875.1"/>
    <property type="molecule type" value="Genomic_DNA"/>
</dbReference>
<proteinExistence type="predicted"/>
<evidence type="ECO:0000313" key="2">
    <source>
        <dbReference type="EMBL" id="MFB9734875.1"/>
    </source>
</evidence>
<sequence length="139" mass="14556">MAYTTDQTATAELERRDTGVQWLNCTGTYGSGQGVTPSAGEQSVATVDCTGRTEDGRDISVKGRVTKAVSGSCVRGDLVARVGGKQVFRVSGLGTCEGTPSPVRPPDSGSQPGRPTVTVTVTRTVWCEVEPHCRPVEGK</sequence>
<name>A0ABV5VAR6_9ACTN</name>
<accession>A0ABV5VAR6</accession>
<evidence type="ECO:0000313" key="3">
    <source>
        <dbReference type="Proteomes" id="UP001589703"/>
    </source>
</evidence>
<evidence type="ECO:0008006" key="4">
    <source>
        <dbReference type="Google" id="ProtNLM"/>
    </source>
</evidence>
<protein>
    <recommendedName>
        <fullName evidence="4">Lipoprotein</fullName>
    </recommendedName>
</protein>
<evidence type="ECO:0000256" key="1">
    <source>
        <dbReference type="SAM" id="MobiDB-lite"/>
    </source>
</evidence>
<organism evidence="2 3">
    <name type="scientific">Streptomyces thermocoprophilus</name>
    <dbReference type="NCBI Taxonomy" id="78356"/>
    <lineage>
        <taxon>Bacteria</taxon>
        <taxon>Bacillati</taxon>
        <taxon>Actinomycetota</taxon>
        <taxon>Actinomycetes</taxon>
        <taxon>Kitasatosporales</taxon>
        <taxon>Streptomycetaceae</taxon>
        <taxon>Streptomyces</taxon>
    </lineage>
</organism>
<dbReference type="RefSeq" id="WP_374117566.1">
    <property type="nucleotide sequence ID" value="NZ_JBHMAR010000005.1"/>
</dbReference>
<dbReference type="Proteomes" id="UP001589703">
    <property type="component" value="Unassembled WGS sequence"/>
</dbReference>
<keyword evidence="3" id="KW-1185">Reference proteome</keyword>
<comment type="caution">
    <text evidence="2">The sequence shown here is derived from an EMBL/GenBank/DDBJ whole genome shotgun (WGS) entry which is preliminary data.</text>
</comment>
<reference evidence="2 3" key="1">
    <citation type="submission" date="2024-09" db="EMBL/GenBank/DDBJ databases">
        <authorList>
            <person name="Sun Q."/>
            <person name="Mori K."/>
        </authorList>
    </citation>
    <scope>NUCLEOTIDE SEQUENCE [LARGE SCALE GENOMIC DNA]</scope>
    <source>
        <strain evidence="2 3">JCM 10918</strain>
    </source>
</reference>
<gene>
    <name evidence="2" type="ORF">ACFFRO_06960</name>
</gene>
<feature type="region of interest" description="Disordered" evidence="1">
    <location>
        <begin position="93"/>
        <end position="116"/>
    </location>
</feature>